<proteinExistence type="inferred from homology"/>
<feature type="transmembrane region" description="Helical" evidence="8">
    <location>
        <begin position="173"/>
        <end position="193"/>
    </location>
</feature>
<reference evidence="9 10" key="1">
    <citation type="submission" date="2018-05" db="EMBL/GenBank/DDBJ databases">
        <title>Vibrio limimaris sp. nov., isolated from marine sediment.</title>
        <authorList>
            <person name="Li C.-M."/>
        </authorList>
    </citation>
    <scope>NUCLEOTIDE SEQUENCE [LARGE SCALE GENOMIC DNA]</scope>
    <source>
        <strain evidence="9 10">E4404</strain>
    </source>
</reference>
<dbReference type="RefSeq" id="WP_109317905.1">
    <property type="nucleotide sequence ID" value="NZ_QFWT01000001.1"/>
</dbReference>
<evidence type="ECO:0000256" key="6">
    <source>
        <dbReference type="ARBA" id="ARBA00022989"/>
    </source>
</evidence>
<organism evidence="9 10">
    <name type="scientific">Vibrio albus</name>
    <dbReference type="NCBI Taxonomy" id="2200953"/>
    <lineage>
        <taxon>Bacteria</taxon>
        <taxon>Pseudomonadati</taxon>
        <taxon>Pseudomonadota</taxon>
        <taxon>Gammaproteobacteria</taxon>
        <taxon>Vibrionales</taxon>
        <taxon>Vibrionaceae</taxon>
        <taxon>Vibrio</taxon>
    </lineage>
</organism>
<keyword evidence="3" id="KW-0813">Transport</keyword>
<keyword evidence="7 8" id="KW-0472">Membrane</keyword>
<dbReference type="EMBL" id="QFWT01000001">
    <property type="protein sequence ID" value="PWI34750.1"/>
    <property type="molecule type" value="Genomic_DNA"/>
</dbReference>
<dbReference type="GO" id="GO:0022857">
    <property type="term" value="F:transmembrane transporter activity"/>
    <property type="evidence" value="ECO:0007669"/>
    <property type="project" value="InterPro"/>
</dbReference>
<feature type="transmembrane region" description="Helical" evidence="8">
    <location>
        <begin position="7"/>
        <end position="28"/>
    </location>
</feature>
<dbReference type="Gene3D" id="1.10.3470.10">
    <property type="entry name" value="ABC transporter involved in vitamin B12 uptake, BtuC"/>
    <property type="match status" value="1"/>
</dbReference>
<dbReference type="CDD" id="cd06550">
    <property type="entry name" value="TM_ABC_iron-siderophores_like"/>
    <property type="match status" value="1"/>
</dbReference>
<accession>A0A2U3BD97</accession>
<keyword evidence="4" id="KW-1003">Cell membrane</keyword>
<evidence type="ECO:0000256" key="7">
    <source>
        <dbReference type="ARBA" id="ARBA00023136"/>
    </source>
</evidence>
<feature type="transmembrane region" description="Helical" evidence="8">
    <location>
        <begin position="223"/>
        <end position="247"/>
    </location>
</feature>
<gene>
    <name evidence="9" type="ORF">DI392_00240</name>
</gene>
<evidence type="ECO:0000256" key="8">
    <source>
        <dbReference type="SAM" id="Phobius"/>
    </source>
</evidence>
<name>A0A2U3BD97_9VIBR</name>
<dbReference type="GO" id="GO:0005886">
    <property type="term" value="C:plasma membrane"/>
    <property type="evidence" value="ECO:0007669"/>
    <property type="project" value="UniProtKB-SubCell"/>
</dbReference>
<feature type="transmembrane region" description="Helical" evidence="8">
    <location>
        <begin position="259"/>
        <end position="279"/>
    </location>
</feature>
<evidence type="ECO:0000256" key="4">
    <source>
        <dbReference type="ARBA" id="ARBA00022475"/>
    </source>
</evidence>
<feature type="transmembrane region" description="Helical" evidence="8">
    <location>
        <begin position="78"/>
        <end position="97"/>
    </location>
</feature>
<dbReference type="GO" id="GO:0033214">
    <property type="term" value="P:siderophore-iron import into cell"/>
    <property type="evidence" value="ECO:0007669"/>
    <property type="project" value="TreeGrafter"/>
</dbReference>
<keyword evidence="5 8" id="KW-0812">Transmembrane</keyword>
<comment type="similarity">
    <text evidence="2">Belongs to the binding-protein-dependent transport system permease family. FecCD subfamily.</text>
</comment>
<keyword evidence="10" id="KW-1185">Reference proteome</keyword>
<dbReference type="Proteomes" id="UP000245362">
    <property type="component" value="Unassembled WGS sequence"/>
</dbReference>
<keyword evidence="6 8" id="KW-1133">Transmembrane helix</keyword>
<comment type="caution">
    <text evidence="9">The sequence shown here is derived from an EMBL/GenBank/DDBJ whole genome shotgun (WGS) entry which is preliminary data.</text>
</comment>
<evidence type="ECO:0000313" key="9">
    <source>
        <dbReference type="EMBL" id="PWI34750.1"/>
    </source>
</evidence>
<evidence type="ECO:0000256" key="1">
    <source>
        <dbReference type="ARBA" id="ARBA00004651"/>
    </source>
</evidence>
<dbReference type="InterPro" id="IPR037294">
    <property type="entry name" value="ABC_BtuC-like"/>
</dbReference>
<sequence length="315" mass="35430">MADKYKLIILAVICILVMGLFLGSGLTADNYQYFLSIRTPKVLAMILAAIAVAQSSFVFQTITNNRILTPGIMGFDSLYLLIQVLVVIIGAGSHYILSPYINFSMSVLLMMGFSMMLFHFYFGRKPKNILMLLLIGVVFGQVFDSSMSFFTMIMDPNSFAFFQSNMFASFNNVDANLVYMTFIPLLVLCWLLYRMSYSLDIFWLDKDNATSLGVDVHKITRHVLLITAFMIAISTALIGPVLFFGLLVSNLTREVLQSYQHRLLLIGCSLISVAVLLLGQWSVEHLFMFETTIGTIINFVGGIYFLSVLLRNKGY</sequence>
<dbReference type="PANTHER" id="PTHR30472:SF19">
    <property type="entry name" value="PETROBACTIN IMPORT SYSTEM PERMEASE PROTEIN YCLO"/>
    <property type="match status" value="1"/>
</dbReference>
<comment type="subcellular location">
    <subcellularLocation>
        <location evidence="1">Cell membrane</location>
        <topology evidence="1">Multi-pass membrane protein</topology>
    </subcellularLocation>
</comment>
<feature type="transmembrane region" description="Helical" evidence="8">
    <location>
        <begin position="286"/>
        <end position="310"/>
    </location>
</feature>
<dbReference type="InterPro" id="IPR000522">
    <property type="entry name" value="ABC_transptr_permease_BtuC"/>
</dbReference>
<protein>
    <submittedName>
        <fullName evidence="9">ABC transporter permease</fullName>
    </submittedName>
</protein>
<evidence type="ECO:0000256" key="2">
    <source>
        <dbReference type="ARBA" id="ARBA00007935"/>
    </source>
</evidence>
<feature type="transmembrane region" description="Helical" evidence="8">
    <location>
        <begin position="103"/>
        <end position="122"/>
    </location>
</feature>
<feature type="transmembrane region" description="Helical" evidence="8">
    <location>
        <begin position="40"/>
        <end position="58"/>
    </location>
</feature>
<evidence type="ECO:0000313" key="10">
    <source>
        <dbReference type="Proteomes" id="UP000245362"/>
    </source>
</evidence>
<evidence type="ECO:0000256" key="3">
    <source>
        <dbReference type="ARBA" id="ARBA00022448"/>
    </source>
</evidence>
<evidence type="ECO:0000256" key="5">
    <source>
        <dbReference type="ARBA" id="ARBA00022692"/>
    </source>
</evidence>
<dbReference type="PANTHER" id="PTHR30472">
    <property type="entry name" value="FERRIC ENTEROBACTIN TRANSPORT SYSTEM PERMEASE PROTEIN"/>
    <property type="match status" value="1"/>
</dbReference>
<dbReference type="SUPFAM" id="SSF81345">
    <property type="entry name" value="ABC transporter involved in vitamin B12 uptake, BtuC"/>
    <property type="match status" value="1"/>
</dbReference>
<dbReference type="OrthoDB" id="9796260at2"/>
<dbReference type="Pfam" id="PF01032">
    <property type="entry name" value="FecCD"/>
    <property type="match status" value="1"/>
</dbReference>
<dbReference type="AlphaFoldDB" id="A0A2U3BD97"/>